<evidence type="ECO:0000313" key="2">
    <source>
        <dbReference type="Proteomes" id="UP001292182"/>
    </source>
</evidence>
<accession>A0ABU5LU88</accession>
<sequence length="51" mass="5497">MTALVASLRSCLTLADKLDLPMVAIHIEQASSWITDHGLIPESPRPADQLA</sequence>
<dbReference type="Proteomes" id="UP001292182">
    <property type="component" value="Unassembled WGS sequence"/>
</dbReference>
<comment type="caution">
    <text evidence="1">The sequence shown here is derived from an EMBL/GenBank/DDBJ whole genome shotgun (WGS) entry which is preliminary data.</text>
</comment>
<reference evidence="2" key="1">
    <citation type="submission" date="2023-07" db="EMBL/GenBank/DDBJ databases">
        <title>Whole genome sequence analysis of rice epiphytic Sphingomonas sanguinis OsEp_Plm_15B2.</title>
        <authorList>
            <person name="Sahu K.P."/>
            <person name="Asharani P."/>
            <person name="Reddy B."/>
            <person name="Kumar A."/>
        </authorList>
    </citation>
    <scope>NUCLEOTIDE SEQUENCE [LARGE SCALE GENOMIC DNA]</scope>
    <source>
        <strain evidence="2">OsEp_Plm_15B2</strain>
    </source>
</reference>
<keyword evidence="2" id="KW-1185">Reference proteome</keyword>
<protein>
    <submittedName>
        <fullName evidence="1">Uncharacterized protein</fullName>
    </submittedName>
</protein>
<dbReference type="EMBL" id="JAOBTW010000021">
    <property type="protein sequence ID" value="MDZ7283477.1"/>
    <property type="molecule type" value="Genomic_DNA"/>
</dbReference>
<dbReference type="RefSeq" id="WP_322540077.1">
    <property type="nucleotide sequence ID" value="NZ_JAOBTW010000021.1"/>
</dbReference>
<proteinExistence type="predicted"/>
<organism evidence="1 2">
    <name type="scientific">Sphingomonas sanguinis</name>
    <dbReference type="NCBI Taxonomy" id="33051"/>
    <lineage>
        <taxon>Bacteria</taxon>
        <taxon>Pseudomonadati</taxon>
        <taxon>Pseudomonadota</taxon>
        <taxon>Alphaproteobacteria</taxon>
        <taxon>Sphingomonadales</taxon>
        <taxon>Sphingomonadaceae</taxon>
        <taxon>Sphingomonas</taxon>
    </lineage>
</organism>
<name>A0ABU5LU88_9SPHN</name>
<evidence type="ECO:0000313" key="1">
    <source>
        <dbReference type="EMBL" id="MDZ7283477.1"/>
    </source>
</evidence>
<gene>
    <name evidence="1" type="ORF">N4G62_15720</name>
</gene>